<name>A0A1N6P2T5_9RHOB</name>
<dbReference type="AlphaFoldDB" id="A0A1N6P2T5"/>
<proteinExistence type="predicted"/>
<feature type="region of interest" description="Disordered" evidence="2">
    <location>
        <begin position="231"/>
        <end position="317"/>
    </location>
</feature>
<dbReference type="GO" id="GO:0030313">
    <property type="term" value="C:cell envelope"/>
    <property type="evidence" value="ECO:0007669"/>
    <property type="project" value="TreeGrafter"/>
</dbReference>
<gene>
    <name evidence="4" type="ORF">SAMN05421641_102219</name>
</gene>
<dbReference type="InterPro" id="IPR051909">
    <property type="entry name" value="MFP_Cation_Efflux"/>
</dbReference>
<reference evidence="4 5" key="1">
    <citation type="submission" date="2017-01" db="EMBL/GenBank/DDBJ databases">
        <authorList>
            <person name="Varghese N."/>
            <person name="Submissions S."/>
        </authorList>
    </citation>
    <scope>NUCLEOTIDE SEQUENCE [LARGE SCALE GENOMIC DNA]</scope>
    <source>
        <strain evidence="4 5">ATCC 700171</strain>
    </source>
</reference>
<dbReference type="InterPro" id="IPR006311">
    <property type="entry name" value="TAT_signal"/>
</dbReference>
<dbReference type="Gene3D" id="2.40.50.100">
    <property type="match status" value="1"/>
</dbReference>
<dbReference type="EMBL" id="FTMK01000002">
    <property type="protein sequence ID" value="SIP98671.1"/>
    <property type="molecule type" value="Genomic_DNA"/>
</dbReference>
<protein>
    <submittedName>
        <fullName evidence="4">Barrel-sandwich domain of CusB or HlyD membrane-fusion</fullName>
    </submittedName>
</protein>
<dbReference type="SUPFAM" id="SSF111369">
    <property type="entry name" value="HlyD-like secretion proteins"/>
    <property type="match status" value="1"/>
</dbReference>
<keyword evidence="3" id="KW-0732">Signal</keyword>
<sequence length="492" mass="50845">MTDRRFILGGIGLALALAVAASAGPAAAQASSFIVSRAVSTAPPDHRVPAFGRVILDPQGQLDINAAISGQVAEVLVLPGSAVAKGDPIATVTSPDFVFTQRSYLALLENDEQLEILRGEGNLPNYLSDARDNLRWWGMTEAQIDRLVQERRTVDRLNLLAPEDGIITEVLVQPGDMIDAGDRTMQNFIVLGRAVARMQRAATPLVLEVAVFPDLDLGPADSLVVVSGPEGAAEDAATPPGGGLVGDDDEPSQPPAPSSATGGALMDGFNAPVGAPPPPAADATITARPQAPGEDAAGDATAAQTPSGSAPAGDHAVAGADRIAQADGPPEAGPDDHAAGAEDMPAPDVRVRLPFGAKDGGPLTLPAALVAPAIDAATQQATGLVSLDGVAGDFHLGQVLPVQIVWPASPGVWLPADAVLRQDIDPVAYVDLGEGRYARRKLTVLERADGWFRVEDVAADAKVVVRGKSLIEGQYRRTAGGTRDPDDHDHHH</sequence>
<dbReference type="Proteomes" id="UP000323956">
    <property type="component" value="Unassembled WGS sequence"/>
</dbReference>
<evidence type="ECO:0000256" key="1">
    <source>
        <dbReference type="ARBA" id="ARBA00022448"/>
    </source>
</evidence>
<dbReference type="GO" id="GO:0015679">
    <property type="term" value="P:plasma membrane copper ion transport"/>
    <property type="evidence" value="ECO:0007669"/>
    <property type="project" value="TreeGrafter"/>
</dbReference>
<organism evidence="4 5">
    <name type="scientific">Paracoccus thiocyanatus</name>
    <dbReference type="NCBI Taxonomy" id="34006"/>
    <lineage>
        <taxon>Bacteria</taxon>
        <taxon>Pseudomonadati</taxon>
        <taxon>Pseudomonadota</taxon>
        <taxon>Alphaproteobacteria</taxon>
        <taxon>Rhodobacterales</taxon>
        <taxon>Paracoccaceae</taxon>
        <taxon>Paracoccus</taxon>
    </lineage>
</organism>
<evidence type="ECO:0000256" key="2">
    <source>
        <dbReference type="SAM" id="MobiDB-lite"/>
    </source>
</evidence>
<dbReference type="PROSITE" id="PS51318">
    <property type="entry name" value="TAT"/>
    <property type="match status" value="1"/>
</dbReference>
<dbReference type="PANTHER" id="PTHR30097">
    <property type="entry name" value="CATION EFFLUX SYSTEM PROTEIN CUSB"/>
    <property type="match status" value="1"/>
</dbReference>
<dbReference type="PANTHER" id="PTHR30097:SF4">
    <property type="entry name" value="SLR6042 PROTEIN"/>
    <property type="match status" value="1"/>
</dbReference>
<dbReference type="Gene3D" id="2.40.420.20">
    <property type="match status" value="1"/>
</dbReference>
<feature type="region of interest" description="Disordered" evidence="2">
    <location>
        <begin position="324"/>
        <end position="343"/>
    </location>
</feature>
<dbReference type="GO" id="GO:0060003">
    <property type="term" value="P:copper ion export"/>
    <property type="evidence" value="ECO:0007669"/>
    <property type="project" value="TreeGrafter"/>
</dbReference>
<evidence type="ECO:0000256" key="3">
    <source>
        <dbReference type="SAM" id="SignalP"/>
    </source>
</evidence>
<accession>A0A1N6P2T5</accession>
<dbReference type="RefSeq" id="WP_188128567.1">
    <property type="nucleotide sequence ID" value="NZ_FTMK01000002.1"/>
</dbReference>
<evidence type="ECO:0000313" key="4">
    <source>
        <dbReference type="EMBL" id="SIP98671.1"/>
    </source>
</evidence>
<evidence type="ECO:0000313" key="5">
    <source>
        <dbReference type="Proteomes" id="UP000323956"/>
    </source>
</evidence>
<feature type="signal peptide" evidence="3">
    <location>
        <begin position="1"/>
        <end position="28"/>
    </location>
</feature>
<keyword evidence="1" id="KW-0813">Transport</keyword>
<feature type="chain" id="PRO_5013201478" evidence="3">
    <location>
        <begin position="29"/>
        <end position="492"/>
    </location>
</feature>